<evidence type="ECO:0000256" key="3">
    <source>
        <dbReference type="SAM" id="Phobius"/>
    </source>
</evidence>
<proteinExistence type="predicted"/>
<accession>A0A1H1NKM6</accession>
<dbReference type="GO" id="GO:0016020">
    <property type="term" value="C:membrane"/>
    <property type="evidence" value="ECO:0007669"/>
    <property type="project" value="InterPro"/>
</dbReference>
<dbReference type="PANTHER" id="PTHR34220">
    <property type="entry name" value="SENSOR HISTIDINE KINASE YPDA"/>
    <property type="match status" value="1"/>
</dbReference>
<evidence type="ECO:0000313" key="6">
    <source>
        <dbReference type="Proteomes" id="UP000181956"/>
    </source>
</evidence>
<dbReference type="STRING" id="412690.SAMN04489834_0663"/>
<protein>
    <submittedName>
        <fullName evidence="5">Two-component system, LytT family, sensor kinase</fullName>
    </submittedName>
</protein>
<keyword evidence="3" id="KW-0472">Membrane</keyword>
<dbReference type="Gene3D" id="3.30.565.10">
    <property type="entry name" value="Histidine kinase-like ATPase, C-terminal domain"/>
    <property type="match status" value="1"/>
</dbReference>
<dbReference type="SUPFAM" id="SSF55874">
    <property type="entry name" value="ATPase domain of HSP90 chaperone/DNA topoisomerase II/histidine kinase"/>
    <property type="match status" value="1"/>
</dbReference>
<dbReference type="InterPro" id="IPR005467">
    <property type="entry name" value="His_kinase_dom"/>
</dbReference>
<dbReference type="AlphaFoldDB" id="A0A1H1NKM6"/>
<dbReference type="Pfam" id="PF06580">
    <property type="entry name" value="His_kinase"/>
    <property type="match status" value="1"/>
</dbReference>
<dbReference type="EMBL" id="LT629742">
    <property type="protein sequence ID" value="SDR99518.1"/>
    <property type="molecule type" value="Genomic_DNA"/>
</dbReference>
<keyword evidence="3" id="KW-0812">Transmembrane</keyword>
<dbReference type="PROSITE" id="PS50109">
    <property type="entry name" value="HIS_KIN"/>
    <property type="match status" value="1"/>
</dbReference>
<dbReference type="InterPro" id="IPR003594">
    <property type="entry name" value="HATPase_dom"/>
</dbReference>
<keyword evidence="1 5" id="KW-0418">Kinase</keyword>
<feature type="domain" description="Histidine kinase" evidence="4">
    <location>
        <begin position="333"/>
        <end position="433"/>
    </location>
</feature>
<evidence type="ECO:0000256" key="1">
    <source>
        <dbReference type="ARBA" id="ARBA00022777"/>
    </source>
</evidence>
<name>A0A1H1NKM6_9MICO</name>
<dbReference type="SMART" id="SM00387">
    <property type="entry name" value="HATPase_c"/>
    <property type="match status" value="1"/>
</dbReference>
<evidence type="ECO:0000256" key="2">
    <source>
        <dbReference type="SAM" id="MobiDB-lite"/>
    </source>
</evidence>
<dbReference type="InterPro" id="IPR036890">
    <property type="entry name" value="HATPase_C_sf"/>
</dbReference>
<keyword evidence="1 5" id="KW-0808">Transferase</keyword>
<organism evidence="5 6">
    <name type="scientific">Microterricola viridarii</name>
    <dbReference type="NCBI Taxonomy" id="412690"/>
    <lineage>
        <taxon>Bacteria</taxon>
        <taxon>Bacillati</taxon>
        <taxon>Actinomycetota</taxon>
        <taxon>Actinomycetes</taxon>
        <taxon>Micrococcales</taxon>
        <taxon>Microbacteriaceae</taxon>
        <taxon>Microterricola</taxon>
    </lineage>
</organism>
<evidence type="ECO:0000259" key="4">
    <source>
        <dbReference type="PROSITE" id="PS50109"/>
    </source>
</evidence>
<dbReference type="Pfam" id="PF02518">
    <property type="entry name" value="HATPase_c"/>
    <property type="match status" value="1"/>
</dbReference>
<sequence length="449" mass="47485">MPRPPVAYSGQMPESLSLTVAAAGVVTLVVLGVLFIGFRLLRGGRDLATDAERATFTTLHLASLAGKHLRNGLEPAGAGKAARHLRTLLGAEALALTDAHSVVAWAGASSEGVGVATGSIAAIDASVPGPDSAAREHPHVEVMRLAAEVFASGQTRVLRAERGTAGAAGGRQGTAALDAVVAPIRAGTRILGVVAAFTPRARPGLVRATNEVADWVAAQVELAELDRSRRLLVEAEVRALRAQISPHFIYNSLNAIASFINTDPARARELVLEFADYTRYSFRRHGDFTTIAEELGSIHRYLTLEQARFGERLRVSLQIAPEVLSTVIPFLSLQPLVENSVRHGLEGSEQGGQISILGRDLGAVAEITIEDDGVGIDPERLRTVLAGQNDGEHVGLRNVDQRLRQVYGDEFGLVIETAVGAGTLITMRVPKSQPGHDAASPAGDARLGR</sequence>
<dbReference type="InterPro" id="IPR050640">
    <property type="entry name" value="Bact_2-comp_sensor_kinase"/>
</dbReference>
<gene>
    <name evidence="5" type="ORF">SAMN04489834_0663</name>
</gene>
<dbReference type="PANTHER" id="PTHR34220:SF7">
    <property type="entry name" value="SENSOR HISTIDINE KINASE YPDA"/>
    <property type="match status" value="1"/>
</dbReference>
<reference evidence="6" key="1">
    <citation type="submission" date="2016-10" db="EMBL/GenBank/DDBJ databases">
        <authorList>
            <person name="Varghese N."/>
            <person name="Submissions S."/>
        </authorList>
    </citation>
    <scope>NUCLEOTIDE SEQUENCE [LARGE SCALE GENOMIC DNA]</scope>
    <source>
        <strain evidence="6">DSM 21772</strain>
    </source>
</reference>
<dbReference type="InterPro" id="IPR010559">
    <property type="entry name" value="Sig_transdc_His_kin_internal"/>
</dbReference>
<feature type="region of interest" description="Disordered" evidence="2">
    <location>
        <begin position="429"/>
        <end position="449"/>
    </location>
</feature>
<evidence type="ECO:0000313" key="5">
    <source>
        <dbReference type="EMBL" id="SDR99518.1"/>
    </source>
</evidence>
<dbReference type="Proteomes" id="UP000181956">
    <property type="component" value="Chromosome I"/>
</dbReference>
<keyword evidence="3" id="KW-1133">Transmembrane helix</keyword>
<keyword evidence="6" id="KW-1185">Reference proteome</keyword>
<dbReference type="GO" id="GO:0000155">
    <property type="term" value="F:phosphorelay sensor kinase activity"/>
    <property type="evidence" value="ECO:0007669"/>
    <property type="project" value="InterPro"/>
</dbReference>
<feature type="transmembrane region" description="Helical" evidence="3">
    <location>
        <begin position="20"/>
        <end position="41"/>
    </location>
</feature>